<reference evidence="6" key="1">
    <citation type="submission" date="2016-10" db="EMBL/GenBank/DDBJ databases">
        <title>CRISPR-Cas defence system in Roseofilum reptotaenium: evidence of a bacteriophage-cyanobacterium arms race in the coral black band disease.</title>
        <authorList>
            <person name="Buerger P."/>
            <person name="Wood-Charlson E.M."/>
            <person name="Weynberg K.D."/>
            <person name="Willis B."/>
            <person name="Van Oppen M.J."/>
        </authorList>
    </citation>
    <scope>NUCLEOTIDE SEQUENCE [LARGE SCALE GENOMIC DNA]</scope>
    <source>
        <strain evidence="6">AO1-A</strain>
    </source>
</reference>
<dbReference type="GO" id="GO:0002098">
    <property type="term" value="P:tRNA wobble uridine modification"/>
    <property type="evidence" value="ECO:0007669"/>
    <property type="project" value="TreeGrafter"/>
</dbReference>
<protein>
    <submittedName>
        <fullName evidence="6">GTPase</fullName>
    </submittedName>
</protein>
<comment type="caution">
    <text evidence="6">The sequence shown here is derived from an EMBL/GenBank/DDBJ whole genome shotgun (WGS) entry which is preliminary data.</text>
</comment>
<keyword evidence="3" id="KW-1133">Transmembrane helix</keyword>
<dbReference type="GO" id="GO:0030488">
    <property type="term" value="P:tRNA methylation"/>
    <property type="evidence" value="ECO:0007669"/>
    <property type="project" value="TreeGrafter"/>
</dbReference>
<keyword evidence="7" id="KW-1185">Reference proteome</keyword>
<dbReference type="EMBL" id="MLAW01000005">
    <property type="protein sequence ID" value="OJJ26712.1"/>
    <property type="molecule type" value="Genomic_DNA"/>
</dbReference>
<keyword evidence="4" id="KW-0472">Membrane</keyword>
<dbReference type="GO" id="GO:0005525">
    <property type="term" value="F:GTP binding"/>
    <property type="evidence" value="ECO:0007669"/>
    <property type="project" value="InterPro"/>
</dbReference>
<keyword evidence="2" id="KW-0812">Transmembrane</keyword>
<organism evidence="6 7">
    <name type="scientific">Roseofilum reptotaenium AO1-A</name>
    <dbReference type="NCBI Taxonomy" id="1925591"/>
    <lineage>
        <taxon>Bacteria</taxon>
        <taxon>Bacillati</taxon>
        <taxon>Cyanobacteriota</taxon>
        <taxon>Cyanophyceae</taxon>
        <taxon>Desertifilales</taxon>
        <taxon>Desertifilaceae</taxon>
        <taxon>Roseofilum</taxon>
    </lineage>
</organism>
<evidence type="ECO:0000259" key="5">
    <source>
        <dbReference type="Pfam" id="PF01926"/>
    </source>
</evidence>
<dbReference type="Gene3D" id="3.40.50.300">
    <property type="entry name" value="P-loop containing nucleotide triphosphate hydrolases"/>
    <property type="match status" value="1"/>
</dbReference>
<dbReference type="Pfam" id="PF01926">
    <property type="entry name" value="MMR_HSR1"/>
    <property type="match status" value="1"/>
</dbReference>
<gene>
    <name evidence="6" type="ORF">BI308_04880</name>
</gene>
<evidence type="ECO:0000313" key="7">
    <source>
        <dbReference type="Proteomes" id="UP000183940"/>
    </source>
</evidence>
<dbReference type="SUPFAM" id="SSF52540">
    <property type="entry name" value="P-loop containing nucleoside triphosphate hydrolases"/>
    <property type="match status" value="1"/>
</dbReference>
<feature type="domain" description="G" evidence="5">
    <location>
        <begin position="58"/>
        <end position="171"/>
    </location>
</feature>
<dbReference type="InterPro" id="IPR021147">
    <property type="entry name" value="DUF697"/>
</dbReference>
<dbReference type="GO" id="GO:0005737">
    <property type="term" value="C:cytoplasm"/>
    <property type="evidence" value="ECO:0007669"/>
    <property type="project" value="TreeGrafter"/>
</dbReference>
<dbReference type="InterPro" id="IPR006073">
    <property type="entry name" value="GTP-bd"/>
</dbReference>
<evidence type="ECO:0000256" key="2">
    <source>
        <dbReference type="ARBA" id="ARBA00022692"/>
    </source>
</evidence>
<dbReference type="InterPro" id="IPR027417">
    <property type="entry name" value="P-loop_NTPase"/>
</dbReference>
<dbReference type="PANTHER" id="PTHR42714">
    <property type="entry name" value="TRNA MODIFICATION GTPASE GTPBP3"/>
    <property type="match status" value="1"/>
</dbReference>
<evidence type="ECO:0000256" key="4">
    <source>
        <dbReference type="ARBA" id="ARBA00023136"/>
    </source>
</evidence>
<evidence type="ECO:0000256" key="1">
    <source>
        <dbReference type="ARBA" id="ARBA00004141"/>
    </source>
</evidence>
<accession>A0A1L9QVR4</accession>
<dbReference type="AlphaFoldDB" id="A0A1L9QVR4"/>
<name>A0A1L9QVR4_9CYAN</name>
<evidence type="ECO:0000256" key="3">
    <source>
        <dbReference type="ARBA" id="ARBA00022989"/>
    </source>
</evidence>
<proteinExistence type="predicted"/>
<dbReference type="CDD" id="cd00880">
    <property type="entry name" value="Era_like"/>
    <property type="match status" value="1"/>
</dbReference>
<sequence>MSSRSNRQENHLNLARASIRRSLAQYSPLLRQSATVAIQPELKILNANLEKLDQNVIRIAAFGLVSRGKSAVLNGLVGQKILPTGPIHGVTQWPRSVRWIPQGQSKVQIELIDTPGLDEIGGEVRADMAREVAQQADLILFVVAGDITQTEYDALLFLAHTHKPLILVFNKVDLYPDPDLEAISRNLQQLGQPQELKQLLTTQEMVRVAAEPMPRQVRVELSDGEVRYEWEYPAPQIEELRGKILQVLNREGRSLLALNALVQTQAAEVRIAQKTLEVHHQQAEALIWQYTRSKALAIAVNPIALLDIPGGAIADLTLIRALSRLYGLPLNRHEARKLWRTMFLSSGGLVLGEVVTILLGIGKTAATVAGATGETAGLTAWIPGAILQGAISGYGAYQVGQITRVYLQQGCTWGNLGPSSVIQQILQELDSQAILYRLRQEIESSLNL</sequence>
<dbReference type="GO" id="GO:0016020">
    <property type="term" value="C:membrane"/>
    <property type="evidence" value="ECO:0007669"/>
    <property type="project" value="UniProtKB-SubCell"/>
</dbReference>
<comment type="subcellular location">
    <subcellularLocation>
        <location evidence="1">Membrane</location>
        <topology evidence="1">Multi-pass membrane protein</topology>
    </subcellularLocation>
</comment>
<dbReference type="PANTHER" id="PTHR42714:SF6">
    <property type="entry name" value="TRANSLATION INITIATION FACTOR IF-2"/>
    <property type="match status" value="1"/>
</dbReference>
<dbReference type="STRING" id="1925591.BI308_04880"/>
<dbReference type="Proteomes" id="UP000183940">
    <property type="component" value="Unassembled WGS sequence"/>
</dbReference>
<dbReference type="Pfam" id="PF05128">
    <property type="entry name" value="DUF697"/>
    <property type="match status" value="1"/>
</dbReference>
<evidence type="ECO:0000313" key="6">
    <source>
        <dbReference type="EMBL" id="OJJ26712.1"/>
    </source>
</evidence>